<keyword evidence="1" id="KW-0808">Transferase</keyword>
<feature type="domain" description="Histidine kinase/HSP90-like ATPase" evidence="3">
    <location>
        <begin position="47"/>
        <end position="172"/>
    </location>
</feature>
<dbReference type="GO" id="GO:0005524">
    <property type="term" value="F:ATP binding"/>
    <property type="evidence" value="ECO:0007669"/>
    <property type="project" value="UniProtKB-KW"/>
</dbReference>
<proteinExistence type="predicted"/>
<sequence length="178" mass="19403">MRHHWSRYATRGIVRAMKSNLDGFGNTCQQASVQTYSGTLSLAMRFTSTPRGARPARRLVGVRLHEWGMPYGSGPHEAVVLITAELTANAVRHGHVPGRGFHLALRGTAEPCPVVVRVEVSDTRTERQLPRPGGLPQPDPQSTGGRGLVLVEGLAARWGWRPRAGGPGKTVWAEYEIP</sequence>
<organism evidence="4 5">
    <name type="scientific">Streptomyces solincola</name>
    <dbReference type="NCBI Taxonomy" id="2100817"/>
    <lineage>
        <taxon>Bacteria</taxon>
        <taxon>Bacillati</taxon>
        <taxon>Actinomycetota</taxon>
        <taxon>Actinomycetes</taxon>
        <taxon>Kitasatosporales</taxon>
        <taxon>Streptomycetaceae</taxon>
        <taxon>Streptomyces</taxon>
    </lineage>
</organism>
<keyword evidence="4" id="KW-0547">Nucleotide-binding</keyword>
<protein>
    <submittedName>
        <fullName evidence="4">ATP-binding protein</fullName>
    </submittedName>
</protein>
<gene>
    <name evidence="4" type="ORF">C6N75_20810</name>
</gene>
<dbReference type="AlphaFoldDB" id="A0A2S9PSD6"/>
<keyword evidence="4" id="KW-0067">ATP-binding</keyword>
<dbReference type="GO" id="GO:0004674">
    <property type="term" value="F:protein serine/threonine kinase activity"/>
    <property type="evidence" value="ECO:0007669"/>
    <property type="project" value="UniProtKB-KW"/>
</dbReference>
<reference evidence="4 5" key="1">
    <citation type="submission" date="2018-03" db="EMBL/GenBank/DDBJ databases">
        <title>Novel Streptomyces sp. from soil.</title>
        <authorList>
            <person name="Tan G.Y.A."/>
            <person name="Lee Z.Y."/>
        </authorList>
    </citation>
    <scope>NUCLEOTIDE SEQUENCE [LARGE SCALE GENOMIC DNA]</scope>
    <source>
        <strain evidence="4 5">ST5x</strain>
    </source>
</reference>
<comment type="caution">
    <text evidence="4">The sequence shown here is derived from an EMBL/GenBank/DDBJ whole genome shotgun (WGS) entry which is preliminary data.</text>
</comment>
<dbReference type="CDD" id="cd16936">
    <property type="entry name" value="HATPase_RsbW-like"/>
    <property type="match status" value="1"/>
</dbReference>
<evidence type="ECO:0000313" key="4">
    <source>
        <dbReference type="EMBL" id="PRH77336.1"/>
    </source>
</evidence>
<dbReference type="OrthoDB" id="3473697at2"/>
<dbReference type="InterPro" id="IPR003594">
    <property type="entry name" value="HATPase_dom"/>
</dbReference>
<dbReference type="Pfam" id="PF13581">
    <property type="entry name" value="HATPase_c_2"/>
    <property type="match status" value="1"/>
</dbReference>
<keyword evidence="5" id="KW-1185">Reference proteome</keyword>
<accession>A0A2S9PSD6</accession>
<name>A0A2S9PSD6_9ACTN</name>
<dbReference type="PANTHER" id="PTHR35526">
    <property type="entry name" value="ANTI-SIGMA-F FACTOR RSBW-RELATED"/>
    <property type="match status" value="1"/>
</dbReference>
<dbReference type="Gene3D" id="3.30.565.10">
    <property type="entry name" value="Histidine kinase-like ATPase, C-terminal domain"/>
    <property type="match status" value="1"/>
</dbReference>
<keyword evidence="1" id="KW-0418">Kinase</keyword>
<evidence type="ECO:0000259" key="3">
    <source>
        <dbReference type="Pfam" id="PF13581"/>
    </source>
</evidence>
<evidence type="ECO:0000256" key="1">
    <source>
        <dbReference type="ARBA" id="ARBA00022527"/>
    </source>
</evidence>
<dbReference type="InterPro" id="IPR050267">
    <property type="entry name" value="Anti-sigma-factor_SerPK"/>
</dbReference>
<dbReference type="InterPro" id="IPR036890">
    <property type="entry name" value="HATPase_C_sf"/>
</dbReference>
<dbReference type="PANTHER" id="PTHR35526:SF3">
    <property type="entry name" value="ANTI-SIGMA-F FACTOR RSBW"/>
    <property type="match status" value="1"/>
</dbReference>
<evidence type="ECO:0000313" key="5">
    <source>
        <dbReference type="Proteomes" id="UP000239322"/>
    </source>
</evidence>
<dbReference type="EMBL" id="PVLV01000334">
    <property type="protein sequence ID" value="PRH77336.1"/>
    <property type="molecule type" value="Genomic_DNA"/>
</dbReference>
<evidence type="ECO:0000256" key="2">
    <source>
        <dbReference type="SAM" id="MobiDB-lite"/>
    </source>
</evidence>
<feature type="region of interest" description="Disordered" evidence="2">
    <location>
        <begin position="123"/>
        <end position="146"/>
    </location>
</feature>
<dbReference type="Proteomes" id="UP000239322">
    <property type="component" value="Unassembled WGS sequence"/>
</dbReference>
<keyword evidence="1" id="KW-0723">Serine/threonine-protein kinase</keyword>